<keyword evidence="1" id="KW-0812">Transmembrane</keyword>
<feature type="transmembrane region" description="Helical" evidence="1">
    <location>
        <begin position="154"/>
        <end position="175"/>
    </location>
</feature>
<dbReference type="EMBL" id="QYUP01000155">
    <property type="protein sequence ID" value="RJG10780.1"/>
    <property type="molecule type" value="Genomic_DNA"/>
</dbReference>
<dbReference type="RefSeq" id="WP_119812706.1">
    <property type="nucleotide sequence ID" value="NZ_QYUP01000155.1"/>
</dbReference>
<feature type="transmembrane region" description="Helical" evidence="1">
    <location>
        <begin position="287"/>
        <end position="312"/>
    </location>
</feature>
<evidence type="ECO:0000313" key="2">
    <source>
        <dbReference type="EMBL" id="RJG10780.1"/>
    </source>
</evidence>
<dbReference type="Proteomes" id="UP000284006">
    <property type="component" value="Unassembled WGS sequence"/>
</dbReference>
<evidence type="ECO:0000256" key="1">
    <source>
        <dbReference type="SAM" id="Phobius"/>
    </source>
</evidence>
<gene>
    <name evidence="2" type="ORF">D3872_21470</name>
</gene>
<reference evidence="2 3" key="1">
    <citation type="submission" date="2018-09" db="EMBL/GenBank/DDBJ databases">
        <authorList>
            <person name="Zhu H."/>
        </authorList>
    </citation>
    <scope>NUCLEOTIDE SEQUENCE [LARGE SCALE GENOMIC DNA]</scope>
    <source>
        <strain evidence="2 3">K1S02-61</strain>
    </source>
</reference>
<feature type="transmembrane region" description="Helical" evidence="1">
    <location>
        <begin position="83"/>
        <end position="107"/>
    </location>
</feature>
<feature type="transmembrane region" description="Helical" evidence="1">
    <location>
        <begin position="216"/>
        <end position="234"/>
    </location>
</feature>
<protein>
    <submittedName>
        <fullName evidence="2">Uncharacterized protein</fullName>
    </submittedName>
</protein>
<organism evidence="2 3">
    <name type="scientific">Massilia cavernae</name>
    <dbReference type="NCBI Taxonomy" id="2320864"/>
    <lineage>
        <taxon>Bacteria</taxon>
        <taxon>Pseudomonadati</taxon>
        <taxon>Pseudomonadota</taxon>
        <taxon>Betaproteobacteria</taxon>
        <taxon>Burkholderiales</taxon>
        <taxon>Oxalobacteraceae</taxon>
        <taxon>Telluria group</taxon>
        <taxon>Massilia</taxon>
    </lineage>
</organism>
<feature type="transmembrane region" description="Helical" evidence="1">
    <location>
        <begin position="20"/>
        <end position="42"/>
    </location>
</feature>
<keyword evidence="1" id="KW-0472">Membrane</keyword>
<name>A0A418XEG5_9BURK</name>
<dbReference type="OrthoDB" id="118685at2"/>
<feature type="transmembrane region" description="Helical" evidence="1">
    <location>
        <begin position="246"/>
        <end position="267"/>
    </location>
</feature>
<keyword evidence="1" id="KW-1133">Transmembrane helix</keyword>
<evidence type="ECO:0000313" key="3">
    <source>
        <dbReference type="Proteomes" id="UP000284006"/>
    </source>
</evidence>
<sequence>MKTMKWLVQREFWEHKGSIFWAPIAVAAAIVVFIGSTVVYAINKGRFGGQITVNGHMADMTVAFNSLTPEQQQMFVTAMSSGYIAASAPLFIMLSVIVFFYCLSAMFEERRDRSILFWKSLPVSDQQTVLSKLVIAICVAPLITIAVATFASVLILLVTCTALAFGGVNLFATVLSTPAVYLAPLQILGLLPVYALWALPTVGWLLMVSAWAKSKVFLWAVGTPVIAIIIVKWANQLMGVGINADWFIQNVVARGLLGLVPGAWFGFEQINPDLISAGKHIDTSSVFVQSWMTLTGPSVWIGAIAGAAMIFATMRLRRWKDEG</sequence>
<accession>A0A418XEG5</accession>
<proteinExistence type="predicted"/>
<keyword evidence="3" id="KW-1185">Reference proteome</keyword>
<feature type="transmembrane region" description="Helical" evidence="1">
    <location>
        <begin position="128"/>
        <end position="148"/>
    </location>
</feature>
<feature type="transmembrane region" description="Helical" evidence="1">
    <location>
        <begin position="187"/>
        <end position="210"/>
    </location>
</feature>
<dbReference type="AlphaFoldDB" id="A0A418XEG5"/>
<comment type="caution">
    <text evidence="2">The sequence shown here is derived from an EMBL/GenBank/DDBJ whole genome shotgun (WGS) entry which is preliminary data.</text>
</comment>